<evidence type="ECO:0000313" key="2">
    <source>
        <dbReference type="EMBL" id="SEL19218.1"/>
    </source>
</evidence>
<evidence type="ECO:0000313" key="3">
    <source>
        <dbReference type="Proteomes" id="UP000185766"/>
    </source>
</evidence>
<dbReference type="PROSITE" id="PS51257">
    <property type="entry name" value="PROKAR_LIPOPROTEIN"/>
    <property type="match status" value="1"/>
</dbReference>
<keyword evidence="3" id="KW-1185">Reference proteome</keyword>
<evidence type="ECO:0008006" key="4">
    <source>
        <dbReference type="Google" id="ProtNLM"/>
    </source>
</evidence>
<dbReference type="RefSeq" id="WP_074867880.1">
    <property type="nucleotide sequence ID" value="NZ_FOAS01000009.1"/>
</dbReference>
<dbReference type="EMBL" id="FOAS01000009">
    <property type="protein sequence ID" value="SEL19218.1"/>
    <property type="molecule type" value="Genomic_DNA"/>
</dbReference>
<name>A0A1H7N8C6_9GAMM</name>
<organism evidence="2 3">
    <name type="scientific">Atopomonas hussainii</name>
    <dbReference type="NCBI Taxonomy" id="1429083"/>
    <lineage>
        <taxon>Bacteria</taxon>
        <taxon>Pseudomonadati</taxon>
        <taxon>Pseudomonadota</taxon>
        <taxon>Gammaproteobacteria</taxon>
        <taxon>Pseudomonadales</taxon>
        <taxon>Pseudomonadaceae</taxon>
        <taxon>Atopomonas</taxon>
    </lineage>
</organism>
<accession>A0A1H7N8C6</accession>
<evidence type="ECO:0000256" key="1">
    <source>
        <dbReference type="SAM" id="SignalP"/>
    </source>
</evidence>
<sequence length="146" mass="16659">MHKVALRRWVVLCLSVLALSMTGCSKPDPLAQLEEEARLLADNLDNKRTSKVMDQLHAQFHAQGSEYDRDWAKRTMTLLFLRHNNVHVLPLGVQNRVLSAERGETTAQVTLAGAAQLLPNAASSYAVRLEWWREGDRWQLARLTWE</sequence>
<reference evidence="2 3" key="1">
    <citation type="submission" date="2016-10" db="EMBL/GenBank/DDBJ databases">
        <authorList>
            <person name="de Groot N.N."/>
        </authorList>
    </citation>
    <scope>NUCLEOTIDE SEQUENCE [LARGE SCALE GENOMIC DNA]</scope>
    <source>
        <strain evidence="2 3">JCM 19513</strain>
    </source>
</reference>
<gene>
    <name evidence="2" type="ORF">SAMN05216214_10942</name>
</gene>
<dbReference type="AlphaFoldDB" id="A0A1H7N8C6"/>
<dbReference type="STRING" id="1429083.GCA_001885685_02988"/>
<feature type="chain" id="PRO_5010384515" description="DUF4440 domain-containing protein" evidence="1">
    <location>
        <begin position="26"/>
        <end position="146"/>
    </location>
</feature>
<feature type="signal peptide" evidence="1">
    <location>
        <begin position="1"/>
        <end position="25"/>
    </location>
</feature>
<dbReference type="Proteomes" id="UP000185766">
    <property type="component" value="Unassembled WGS sequence"/>
</dbReference>
<keyword evidence="1" id="KW-0732">Signal</keyword>
<protein>
    <recommendedName>
        <fullName evidence="4">DUF4440 domain-containing protein</fullName>
    </recommendedName>
</protein>
<proteinExistence type="predicted"/>